<feature type="chain" id="PRO_5036812103" evidence="2">
    <location>
        <begin position="20"/>
        <end position="164"/>
    </location>
</feature>
<reference evidence="3" key="1">
    <citation type="submission" date="2022-11" db="UniProtKB">
        <authorList>
            <consortium name="EnsemblMetazoa"/>
        </authorList>
    </citation>
    <scope>IDENTIFICATION</scope>
</reference>
<proteinExistence type="predicted"/>
<dbReference type="GeneID" id="119744382"/>
<evidence type="ECO:0000256" key="1">
    <source>
        <dbReference type="SAM" id="Coils"/>
    </source>
</evidence>
<keyword evidence="2" id="KW-0732">Signal</keyword>
<dbReference type="OrthoDB" id="10468169at2759"/>
<feature type="coiled-coil region" evidence="1">
    <location>
        <begin position="133"/>
        <end position="164"/>
    </location>
</feature>
<protein>
    <submittedName>
        <fullName evidence="3">Uncharacterized protein</fullName>
    </submittedName>
</protein>
<sequence length="164" mass="17995">MSAKNASLLLASLALLSLGFNLYKRVFTANETLRCAGELHVTRRHTKLVRSRLNKAVATLADLNQTIAGLTAGEAPVDTAANHRTKPASDIEDLVAKISALEKANNEVKTYLLMLQEDTKGAEQEASLSVKTGGKLTDEINDLREELKRLKRELKKAVRKDISQ</sequence>
<dbReference type="AlphaFoldDB" id="A0A914BL68"/>
<dbReference type="SUPFAM" id="SSF57997">
    <property type="entry name" value="Tropomyosin"/>
    <property type="match status" value="1"/>
</dbReference>
<feature type="signal peptide" evidence="2">
    <location>
        <begin position="1"/>
        <end position="19"/>
    </location>
</feature>
<accession>A0A914BL68</accession>
<dbReference type="EnsemblMetazoa" id="XM_038220284.1">
    <property type="protein sequence ID" value="XP_038076212.1"/>
    <property type="gene ID" value="LOC119744382"/>
</dbReference>
<evidence type="ECO:0000313" key="3">
    <source>
        <dbReference type="EnsemblMetazoa" id="XP_038076212.1"/>
    </source>
</evidence>
<evidence type="ECO:0000313" key="4">
    <source>
        <dbReference type="Proteomes" id="UP000887568"/>
    </source>
</evidence>
<evidence type="ECO:0000256" key="2">
    <source>
        <dbReference type="SAM" id="SignalP"/>
    </source>
</evidence>
<organism evidence="3 4">
    <name type="scientific">Patiria miniata</name>
    <name type="common">Bat star</name>
    <name type="synonym">Asterina miniata</name>
    <dbReference type="NCBI Taxonomy" id="46514"/>
    <lineage>
        <taxon>Eukaryota</taxon>
        <taxon>Metazoa</taxon>
        <taxon>Echinodermata</taxon>
        <taxon>Eleutherozoa</taxon>
        <taxon>Asterozoa</taxon>
        <taxon>Asteroidea</taxon>
        <taxon>Valvatacea</taxon>
        <taxon>Valvatida</taxon>
        <taxon>Asterinidae</taxon>
        <taxon>Patiria</taxon>
    </lineage>
</organism>
<dbReference type="RefSeq" id="XP_038076212.1">
    <property type="nucleotide sequence ID" value="XM_038220284.1"/>
</dbReference>
<dbReference type="Proteomes" id="UP000887568">
    <property type="component" value="Unplaced"/>
</dbReference>
<name>A0A914BL68_PATMI</name>
<keyword evidence="1" id="KW-0175">Coiled coil</keyword>
<keyword evidence="4" id="KW-1185">Reference proteome</keyword>
<dbReference type="OMA" id="WPSENED"/>